<proteinExistence type="predicted"/>
<comment type="caution">
    <text evidence="2">The sequence shown here is derived from an EMBL/GenBank/DDBJ whole genome shotgun (WGS) entry which is preliminary data.</text>
</comment>
<evidence type="ECO:0000313" key="2">
    <source>
        <dbReference type="EMBL" id="GAL04498.1"/>
    </source>
</evidence>
<dbReference type="Gene3D" id="2.30.30.40">
    <property type="entry name" value="SH3 Domains"/>
    <property type="match status" value="1"/>
</dbReference>
<evidence type="ECO:0000259" key="1">
    <source>
        <dbReference type="Pfam" id="PF08239"/>
    </source>
</evidence>
<protein>
    <recommendedName>
        <fullName evidence="1">SH3b domain-containing protein</fullName>
    </recommendedName>
</protein>
<dbReference type="EMBL" id="BBMN01000004">
    <property type="protein sequence ID" value="GAL04498.1"/>
    <property type="molecule type" value="Genomic_DNA"/>
</dbReference>
<gene>
    <name evidence="2" type="ORF">JCM19237_1170</name>
</gene>
<organism evidence="2 3">
    <name type="scientific">Photobacterium aphoticum</name>
    <dbReference type="NCBI Taxonomy" id="754436"/>
    <lineage>
        <taxon>Bacteria</taxon>
        <taxon>Pseudomonadati</taxon>
        <taxon>Pseudomonadota</taxon>
        <taxon>Gammaproteobacteria</taxon>
        <taxon>Vibrionales</taxon>
        <taxon>Vibrionaceae</taxon>
        <taxon>Photobacterium</taxon>
    </lineage>
</organism>
<evidence type="ECO:0000313" key="3">
    <source>
        <dbReference type="Proteomes" id="UP000029227"/>
    </source>
</evidence>
<dbReference type="eggNOG" id="COG4520">
    <property type="taxonomic scope" value="Bacteria"/>
</dbReference>
<name>A0A090QQK1_9GAMM</name>
<dbReference type="InterPro" id="IPR003646">
    <property type="entry name" value="SH3-like_bac-type"/>
</dbReference>
<dbReference type="Proteomes" id="UP000029227">
    <property type="component" value="Unassembled WGS sequence"/>
</dbReference>
<sequence>MPQAQVEREAETLQETHAHSVTVLSDQLDFYLSQRSRDVFLEQMLDALESEKGSEWQGRDPRTYAKWIIRVQPQEWRTVEVKHPSAEAVNIQHDLQFVDIPYHSNANLNIRSEPGLKGDILGVLQKGEVFHAMARVTDTPWLLVEQRGMIKGYVHSDYAQSNVISRDILSTQPNSLVSSLLPSKALIEAASTLPEKDVDGVFTCRYLDYQLRNDNDDTSGTLKACRKQHKVWYIDTPTVQDDPSRT</sequence>
<dbReference type="Pfam" id="PF08239">
    <property type="entry name" value="SH3_3"/>
    <property type="match status" value="1"/>
</dbReference>
<reference evidence="2 3" key="1">
    <citation type="journal article" date="2014" name="Genome Announc.">
        <title>Draft Genome Sequences of Two Vibrionaceae Species, Vibrio ponticus C121 and Photobacterium aphoticum C119, Isolated as Coral Reef Microbiota.</title>
        <authorList>
            <person name="Al-saari N."/>
            <person name="Meirelles P.M."/>
            <person name="Mino S."/>
            <person name="Suda W."/>
            <person name="Oshima K."/>
            <person name="Hattori M."/>
            <person name="Ohkuma M."/>
            <person name="Thompson F.L."/>
            <person name="Gomez-Gil B."/>
            <person name="Sawabe T."/>
            <person name="Sawabe T."/>
        </authorList>
    </citation>
    <scope>NUCLEOTIDE SEQUENCE [LARGE SCALE GENOMIC DNA]</scope>
    <source>
        <strain evidence="2 3">JCM 19237</strain>
    </source>
</reference>
<feature type="domain" description="SH3b" evidence="1">
    <location>
        <begin position="107"/>
        <end position="158"/>
    </location>
</feature>
<accession>A0A090QQK1</accession>
<dbReference type="AlphaFoldDB" id="A0A090QQK1"/>
<dbReference type="STRING" id="754436.JCM19237_1170"/>